<protein>
    <submittedName>
        <fullName evidence="3">AAA family ATPase</fullName>
    </submittedName>
</protein>
<dbReference type="Gene3D" id="3.40.50.300">
    <property type="entry name" value="P-loop containing nucleotide triphosphate hydrolases"/>
    <property type="match status" value="1"/>
</dbReference>
<name>A0A7J9URP6_9MICO</name>
<accession>A0A7J9URP6</accession>
<feature type="region of interest" description="Disordered" evidence="1">
    <location>
        <begin position="160"/>
        <end position="180"/>
    </location>
</feature>
<evidence type="ECO:0000313" key="4">
    <source>
        <dbReference type="Proteomes" id="UP000429644"/>
    </source>
</evidence>
<keyword evidence="4" id="KW-1185">Reference proteome</keyword>
<dbReference type="PANTHER" id="PTHR43581:SF3">
    <property type="entry name" value="AAA+ ATPASE DOMAIN-CONTAINING PROTEIN"/>
    <property type="match status" value="1"/>
</dbReference>
<dbReference type="AlphaFoldDB" id="A0A7J9URP6"/>
<reference evidence="3 4" key="1">
    <citation type="submission" date="2019-10" db="EMBL/GenBank/DDBJ databases">
        <title>Georgenia wutianyii sp. nov. and Georgenia yuyongxinii sp. nov. isolated from plateau pika (Ochotona curzoniae) in the Qinghai-Tibet plateau of China.</title>
        <authorList>
            <person name="Tian Z."/>
        </authorList>
    </citation>
    <scope>NUCLEOTIDE SEQUENCE [LARGE SCALE GENOMIC DNA]</scope>
    <source>
        <strain evidence="3 4">JCM 15130</strain>
    </source>
</reference>
<dbReference type="InterPro" id="IPR041685">
    <property type="entry name" value="AAA_GajA/Old/RecF-like"/>
</dbReference>
<dbReference type="Pfam" id="PF13175">
    <property type="entry name" value="AAA_15"/>
    <property type="match status" value="1"/>
</dbReference>
<dbReference type="SUPFAM" id="SSF52540">
    <property type="entry name" value="P-loop containing nucleoside triphosphate hydrolases"/>
    <property type="match status" value="1"/>
</dbReference>
<dbReference type="Proteomes" id="UP000429644">
    <property type="component" value="Unassembled WGS sequence"/>
</dbReference>
<sequence length="641" mass="71961">MRHFRNIIDTGSINVETDVTCLVGMNEAGKTAVLTALHRLKPVDGSTFVTQHDYPRWMLAKDRRADIIGDVRPIEAVFTLDDAEKEMIAQEFGEGVLTHDEVAVYRKYDDVTQWWDVPASEPNAVEALVQRLDLPEDIAVAVGEARTFDDLQARVRDLADEGDADAGDPDEGEVREGAQDRKEALARVTNAVADLVGDATLDKAISNMLSAYLPHFFYFGEYSVLDGRIDLLRLAQEQPQETGSTSDQTARSLLALAETTPQALSSDNYEDRRAELEAVSNDLTEQVFEYWKQNPSLRVRFDIDRTIENDPQGHARVTKNILDIRVEDTRHHFTNNFSQRSSGFRWFFSFLAAFTEFESRNDNLVILLDEPGLTLHGRAQADLLRFINERLAAVAPVIYTTHSPFMVETGNLRRIRIVEDQGPKVGSVVSQEALTVDADSLFPLQAALGYDVAQHLFIGSHNLLVEGPSDFLYLDLISRHLGNQGRSRLDERLRILPAGSSSNIPAFVALIGRELEVTVLVDSGTEGTNRLEAAMEAGRIQQNRLIRVGDIIDAKHADIEDLFTVEDYLPLYNTAFGRRVKEENLGGGDRIVHRLQQLHGKFDHYKPAEVLLRDPKRIDGLSETTLDNFEALIQRMNRVLE</sequence>
<feature type="domain" description="Endonuclease GajA/Old nuclease/RecF-like AAA" evidence="2">
    <location>
        <begin position="224"/>
        <end position="407"/>
    </location>
</feature>
<dbReference type="InterPro" id="IPR051396">
    <property type="entry name" value="Bact_Antivir_Def_Nuclease"/>
</dbReference>
<evidence type="ECO:0000256" key="1">
    <source>
        <dbReference type="SAM" id="MobiDB-lite"/>
    </source>
</evidence>
<organism evidence="3 4">
    <name type="scientific">Georgenia ruanii</name>
    <dbReference type="NCBI Taxonomy" id="348442"/>
    <lineage>
        <taxon>Bacteria</taxon>
        <taxon>Bacillati</taxon>
        <taxon>Actinomycetota</taxon>
        <taxon>Actinomycetes</taxon>
        <taxon>Micrococcales</taxon>
        <taxon>Bogoriellaceae</taxon>
        <taxon>Georgenia</taxon>
    </lineage>
</organism>
<dbReference type="EMBL" id="WHPD01000276">
    <property type="protein sequence ID" value="MPV87286.1"/>
    <property type="molecule type" value="Genomic_DNA"/>
</dbReference>
<feature type="compositionally biased region" description="Acidic residues" evidence="1">
    <location>
        <begin position="160"/>
        <end position="171"/>
    </location>
</feature>
<dbReference type="CDD" id="cd00267">
    <property type="entry name" value="ABC_ATPase"/>
    <property type="match status" value="1"/>
</dbReference>
<gene>
    <name evidence="3" type="ORF">GB882_01290</name>
</gene>
<evidence type="ECO:0000259" key="2">
    <source>
        <dbReference type="Pfam" id="PF13175"/>
    </source>
</evidence>
<proteinExistence type="predicted"/>
<dbReference type="PANTHER" id="PTHR43581">
    <property type="entry name" value="ATP/GTP PHOSPHATASE"/>
    <property type="match status" value="1"/>
</dbReference>
<evidence type="ECO:0000313" key="3">
    <source>
        <dbReference type="EMBL" id="MPV87286.1"/>
    </source>
</evidence>
<comment type="caution">
    <text evidence="3">The sequence shown here is derived from an EMBL/GenBank/DDBJ whole genome shotgun (WGS) entry which is preliminary data.</text>
</comment>
<dbReference type="InterPro" id="IPR027417">
    <property type="entry name" value="P-loop_NTPase"/>
</dbReference>